<reference evidence="5" key="1">
    <citation type="submission" date="2019-12" db="EMBL/GenBank/DDBJ databases">
        <title>Ruegeria JWLKs population differentiation of coral mucus and skeleton niches.</title>
        <authorList>
            <person name="Luo D."/>
        </authorList>
    </citation>
    <scope>NUCLEOTIDE SEQUENCE</scope>
    <source>
        <strain evidence="5">HKCCD6181</strain>
    </source>
</reference>
<evidence type="ECO:0000259" key="4">
    <source>
        <dbReference type="PROSITE" id="PS50949"/>
    </source>
</evidence>
<dbReference type="InterPro" id="IPR028978">
    <property type="entry name" value="Chorismate_lyase_/UTRA_dom_sf"/>
</dbReference>
<dbReference type="GO" id="GO:0003677">
    <property type="term" value="F:DNA binding"/>
    <property type="evidence" value="ECO:0007669"/>
    <property type="project" value="UniProtKB-KW"/>
</dbReference>
<dbReference type="PANTHER" id="PTHR44846">
    <property type="entry name" value="MANNOSYL-D-GLYCERATE TRANSPORT/METABOLISM SYSTEM REPRESSOR MNGR-RELATED"/>
    <property type="match status" value="1"/>
</dbReference>
<dbReference type="PRINTS" id="PR00035">
    <property type="entry name" value="HTHGNTR"/>
</dbReference>
<accession>A0AA91BZE1</accession>
<dbReference type="CDD" id="cd07377">
    <property type="entry name" value="WHTH_GntR"/>
    <property type="match status" value="1"/>
</dbReference>
<evidence type="ECO:0000256" key="1">
    <source>
        <dbReference type="ARBA" id="ARBA00023015"/>
    </source>
</evidence>
<keyword evidence="2" id="KW-0238">DNA-binding</keyword>
<proteinExistence type="predicted"/>
<dbReference type="PANTHER" id="PTHR44846:SF16">
    <property type="entry name" value="TRANSCRIPTIONAL REGULATOR PHNF-RELATED"/>
    <property type="match status" value="1"/>
</dbReference>
<sequence>MTPTSVTSPLHFYLLLNRCAHFILEGIDSPVTIQKRISFQFVRDEVKRRIESRVWPQGSLLPTETQLAEEFNCARATVNRALRELADQGFVERKRKSGTRVKKEPSKHAKLELSLARQVVENQNANYRYALVERNVVTSPGWLSSQINVAPDARVLHVICMHYADNRPFQMEERWINIEAVPDVEDADLFEQGPHEWLLTAAPFTDAEVAFCAISADARLAEFMGTTAGTSMIQMERTTWKEDRPLTFARMTHHPGYCIRTKF</sequence>
<dbReference type="EMBL" id="WVRA01000001">
    <property type="protein sequence ID" value="NOE17501.1"/>
    <property type="molecule type" value="Genomic_DNA"/>
</dbReference>
<name>A0AA91BZE1_9RHOB</name>
<dbReference type="InterPro" id="IPR036390">
    <property type="entry name" value="WH_DNA-bd_sf"/>
</dbReference>
<dbReference type="SMART" id="SM00345">
    <property type="entry name" value="HTH_GNTR"/>
    <property type="match status" value="1"/>
</dbReference>
<feature type="domain" description="HTH gntR-type" evidence="4">
    <location>
        <begin position="36"/>
        <end position="104"/>
    </location>
</feature>
<dbReference type="SUPFAM" id="SSF64288">
    <property type="entry name" value="Chorismate lyase-like"/>
    <property type="match status" value="1"/>
</dbReference>
<evidence type="ECO:0000256" key="3">
    <source>
        <dbReference type="ARBA" id="ARBA00023163"/>
    </source>
</evidence>
<dbReference type="SMART" id="SM00866">
    <property type="entry name" value="UTRA"/>
    <property type="match status" value="1"/>
</dbReference>
<keyword evidence="3" id="KW-0804">Transcription</keyword>
<gene>
    <name evidence="5" type="ORF">GS634_05110</name>
</gene>
<dbReference type="InterPro" id="IPR011663">
    <property type="entry name" value="UTRA"/>
</dbReference>
<dbReference type="InterPro" id="IPR050679">
    <property type="entry name" value="Bact_HTH_transcr_reg"/>
</dbReference>
<dbReference type="SUPFAM" id="SSF46785">
    <property type="entry name" value="Winged helix' DNA-binding domain"/>
    <property type="match status" value="1"/>
</dbReference>
<dbReference type="Pfam" id="PF00392">
    <property type="entry name" value="GntR"/>
    <property type="match status" value="1"/>
</dbReference>
<dbReference type="Proteomes" id="UP000597886">
    <property type="component" value="Unassembled WGS sequence"/>
</dbReference>
<comment type="caution">
    <text evidence="5">The sequence shown here is derived from an EMBL/GenBank/DDBJ whole genome shotgun (WGS) entry which is preliminary data.</text>
</comment>
<dbReference type="AlphaFoldDB" id="A0AA91BZE1"/>
<evidence type="ECO:0000256" key="2">
    <source>
        <dbReference type="ARBA" id="ARBA00023125"/>
    </source>
</evidence>
<dbReference type="InterPro" id="IPR036388">
    <property type="entry name" value="WH-like_DNA-bd_sf"/>
</dbReference>
<dbReference type="InterPro" id="IPR000524">
    <property type="entry name" value="Tscrpt_reg_HTH_GntR"/>
</dbReference>
<dbReference type="Gene3D" id="3.40.1410.10">
    <property type="entry name" value="Chorismate lyase-like"/>
    <property type="match status" value="1"/>
</dbReference>
<protein>
    <submittedName>
        <fullName evidence="5">UTRA domain-containing protein</fullName>
    </submittedName>
</protein>
<dbReference type="Gene3D" id="1.10.10.10">
    <property type="entry name" value="Winged helix-like DNA-binding domain superfamily/Winged helix DNA-binding domain"/>
    <property type="match status" value="1"/>
</dbReference>
<dbReference type="Pfam" id="PF07702">
    <property type="entry name" value="UTRA"/>
    <property type="match status" value="1"/>
</dbReference>
<keyword evidence="1" id="KW-0805">Transcription regulation</keyword>
<organism evidence="5 6">
    <name type="scientific">Ruegeria atlantica</name>
    <dbReference type="NCBI Taxonomy" id="81569"/>
    <lineage>
        <taxon>Bacteria</taxon>
        <taxon>Pseudomonadati</taxon>
        <taxon>Pseudomonadota</taxon>
        <taxon>Alphaproteobacteria</taxon>
        <taxon>Rhodobacterales</taxon>
        <taxon>Roseobacteraceae</taxon>
        <taxon>Ruegeria</taxon>
    </lineage>
</organism>
<dbReference type="PROSITE" id="PS50949">
    <property type="entry name" value="HTH_GNTR"/>
    <property type="match status" value="1"/>
</dbReference>
<dbReference type="GO" id="GO:0003700">
    <property type="term" value="F:DNA-binding transcription factor activity"/>
    <property type="evidence" value="ECO:0007669"/>
    <property type="project" value="InterPro"/>
</dbReference>
<evidence type="ECO:0000313" key="6">
    <source>
        <dbReference type="Proteomes" id="UP000597886"/>
    </source>
</evidence>
<evidence type="ECO:0000313" key="5">
    <source>
        <dbReference type="EMBL" id="NOE17501.1"/>
    </source>
</evidence>